<feature type="region of interest" description="Disordered" evidence="1">
    <location>
        <begin position="122"/>
        <end position="145"/>
    </location>
</feature>
<protein>
    <submittedName>
        <fullName evidence="3">Phage tail protein</fullName>
    </submittedName>
</protein>
<dbReference type="EMBL" id="CP034337">
    <property type="protein sequence ID" value="AZL75232.1"/>
    <property type="molecule type" value="Genomic_DNA"/>
</dbReference>
<dbReference type="Pfam" id="PF16778">
    <property type="entry name" value="Phage_tail_APC"/>
    <property type="match status" value="1"/>
</dbReference>
<reference evidence="3 4" key="1">
    <citation type="submission" date="2018-12" db="EMBL/GenBank/DDBJ databases">
        <authorList>
            <person name="Li S."/>
            <person name="Yang R."/>
            <person name="Chen G."/>
            <person name="Zou L."/>
            <person name="Zhang C."/>
            <person name="Chen Y."/>
            <person name="Liu Z."/>
            <person name="Li Y."/>
            <person name="Yan Y."/>
            <person name="Huang M."/>
            <person name="Chen T."/>
        </authorList>
    </citation>
    <scope>NUCLEOTIDE SEQUENCE [LARGE SCALE GENOMIC DNA]</scope>
    <source>
        <strain evidence="3 4">2014</strain>
    </source>
</reference>
<feature type="domain" description="Phage tail assembly chaperone-like" evidence="2">
    <location>
        <begin position="69"/>
        <end position="136"/>
    </location>
</feature>
<evidence type="ECO:0000259" key="2">
    <source>
        <dbReference type="Pfam" id="PF16778"/>
    </source>
</evidence>
<dbReference type="Proteomes" id="UP000272622">
    <property type="component" value="Chromosome"/>
</dbReference>
<evidence type="ECO:0000313" key="3">
    <source>
        <dbReference type="EMBL" id="AZL75232.1"/>
    </source>
</evidence>
<dbReference type="InterPro" id="IPR031893">
    <property type="entry name" value="Phage_tail_APC"/>
</dbReference>
<proteinExistence type="predicted"/>
<gene>
    <name evidence="3" type="ORF">EI693_20005</name>
</gene>
<keyword evidence="4" id="KW-1185">Reference proteome</keyword>
<organism evidence="3 4">
    <name type="scientific">Pseudomonas oryziphila</name>
    <dbReference type="NCBI Taxonomy" id="2894079"/>
    <lineage>
        <taxon>Bacteria</taxon>
        <taxon>Pseudomonadati</taxon>
        <taxon>Pseudomonadota</taxon>
        <taxon>Gammaproteobacteria</taxon>
        <taxon>Pseudomonadales</taxon>
        <taxon>Pseudomonadaceae</taxon>
        <taxon>Pseudomonas</taxon>
    </lineage>
</organism>
<sequence length="145" mass="16484">MQRFYSRTTGCTYLEGIHGSMPEDAVRISEDRYMAVIASPALDKVRDHDAEGLPVLIDPPPPSSEDLAEDERRWRDRALSALVWLRDRHRDQLEIGAATTLTPEQFTELLEYMQQLRDWPQSEAFPDSSARPVPPAFLMTVGGEQ</sequence>
<evidence type="ECO:0000313" key="4">
    <source>
        <dbReference type="Proteomes" id="UP000272622"/>
    </source>
</evidence>
<feature type="region of interest" description="Disordered" evidence="1">
    <location>
        <begin position="52"/>
        <end position="71"/>
    </location>
</feature>
<dbReference type="RefSeq" id="WP_125465182.1">
    <property type="nucleotide sequence ID" value="NZ_CP034337.1"/>
</dbReference>
<accession>A0ABM7CUQ1</accession>
<name>A0ABM7CUQ1_9PSED</name>
<evidence type="ECO:0000256" key="1">
    <source>
        <dbReference type="SAM" id="MobiDB-lite"/>
    </source>
</evidence>